<dbReference type="Gene3D" id="3.40.50.720">
    <property type="entry name" value="NAD(P)-binding Rossmann-like Domain"/>
    <property type="match status" value="1"/>
</dbReference>
<dbReference type="GO" id="GO:0016020">
    <property type="term" value="C:membrane"/>
    <property type="evidence" value="ECO:0007669"/>
    <property type="project" value="TreeGrafter"/>
</dbReference>
<dbReference type="SUPFAM" id="SSF51735">
    <property type="entry name" value="NAD(P)-binding Rossmann-fold domains"/>
    <property type="match status" value="1"/>
</dbReference>
<dbReference type="EMBL" id="RAWG01000308">
    <property type="protein sequence ID" value="RKH36076.1"/>
    <property type="molecule type" value="Genomic_DNA"/>
</dbReference>
<proteinExistence type="inferred from homology"/>
<keyword evidence="6" id="KW-1185">Reference proteome</keyword>
<evidence type="ECO:0000313" key="6">
    <source>
        <dbReference type="Proteomes" id="UP000273405"/>
    </source>
</evidence>
<evidence type="ECO:0000256" key="1">
    <source>
        <dbReference type="ARBA" id="ARBA00006484"/>
    </source>
</evidence>
<reference evidence="6" key="1">
    <citation type="submission" date="2018-09" db="EMBL/GenBank/DDBJ databases">
        <authorList>
            <person name="Livingstone P.G."/>
            <person name="Whitworth D.E."/>
        </authorList>
    </citation>
    <scope>NUCLEOTIDE SEQUENCE [LARGE SCALE GENOMIC DNA]</scope>
    <source>
        <strain evidence="6">CA040B</strain>
    </source>
</reference>
<accession>A0A3A8MVK2</accession>
<dbReference type="InterPro" id="IPR057326">
    <property type="entry name" value="KR_dom"/>
</dbReference>
<comment type="similarity">
    <text evidence="1 3">Belongs to the short-chain dehydrogenases/reductases (SDR) family.</text>
</comment>
<dbReference type="InterPro" id="IPR036291">
    <property type="entry name" value="NAD(P)-bd_dom_sf"/>
</dbReference>
<evidence type="ECO:0000313" key="5">
    <source>
        <dbReference type="EMBL" id="RKH36076.1"/>
    </source>
</evidence>
<comment type="caution">
    <text evidence="5">The sequence shown here is derived from an EMBL/GenBank/DDBJ whole genome shotgun (WGS) entry which is preliminary data.</text>
</comment>
<gene>
    <name evidence="5" type="ORF">D7X12_33285</name>
</gene>
<dbReference type="GO" id="GO:0016491">
    <property type="term" value="F:oxidoreductase activity"/>
    <property type="evidence" value="ECO:0007669"/>
    <property type="project" value="UniProtKB-KW"/>
</dbReference>
<keyword evidence="2" id="KW-0560">Oxidoreductase</keyword>
<dbReference type="PRINTS" id="PR00081">
    <property type="entry name" value="GDHRDH"/>
</dbReference>
<protein>
    <submittedName>
        <fullName evidence="5">SDR family oxidoreductase</fullName>
    </submittedName>
</protein>
<dbReference type="RefSeq" id="WP_120629249.1">
    <property type="nucleotide sequence ID" value="NZ_RAWG01000308.1"/>
</dbReference>
<name>A0A3A8MVK2_9BACT</name>
<feature type="domain" description="Ketoreductase" evidence="4">
    <location>
        <begin position="9"/>
        <end position="192"/>
    </location>
</feature>
<dbReference type="PANTHER" id="PTHR44196:SF1">
    <property type="entry name" value="DEHYDROGENASE_REDUCTASE SDR FAMILY MEMBER 7B"/>
    <property type="match status" value="1"/>
</dbReference>
<dbReference type="CDD" id="cd05233">
    <property type="entry name" value="SDR_c"/>
    <property type="match status" value="1"/>
</dbReference>
<dbReference type="PRINTS" id="PR00080">
    <property type="entry name" value="SDRFAMILY"/>
</dbReference>
<evidence type="ECO:0000259" key="4">
    <source>
        <dbReference type="SMART" id="SM00822"/>
    </source>
</evidence>
<dbReference type="SMART" id="SM00822">
    <property type="entry name" value="PKS_KR"/>
    <property type="match status" value="1"/>
</dbReference>
<dbReference type="Proteomes" id="UP000273405">
    <property type="component" value="Unassembled WGS sequence"/>
</dbReference>
<organism evidence="5 6">
    <name type="scientific">Corallococcus sicarius</name>
    <dbReference type="NCBI Taxonomy" id="2316726"/>
    <lineage>
        <taxon>Bacteria</taxon>
        <taxon>Pseudomonadati</taxon>
        <taxon>Myxococcota</taxon>
        <taxon>Myxococcia</taxon>
        <taxon>Myxococcales</taxon>
        <taxon>Cystobacterineae</taxon>
        <taxon>Myxococcaceae</taxon>
        <taxon>Corallococcus</taxon>
    </lineage>
</organism>
<dbReference type="InterPro" id="IPR020904">
    <property type="entry name" value="Sc_DH/Rdtase_CS"/>
</dbReference>
<dbReference type="Pfam" id="PF00106">
    <property type="entry name" value="adh_short"/>
    <property type="match status" value="1"/>
</dbReference>
<dbReference type="AlphaFoldDB" id="A0A3A8MVK2"/>
<dbReference type="FunFam" id="3.40.50.720:FF:000084">
    <property type="entry name" value="Short-chain dehydrogenase reductase"/>
    <property type="match status" value="1"/>
</dbReference>
<evidence type="ECO:0000256" key="3">
    <source>
        <dbReference type="RuleBase" id="RU000363"/>
    </source>
</evidence>
<dbReference type="PROSITE" id="PS00061">
    <property type="entry name" value="ADH_SHORT"/>
    <property type="match status" value="1"/>
</dbReference>
<dbReference type="InterPro" id="IPR002347">
    <property type="entry name" value="SDR_fam"/>
</dbReference>
<dbReference type="PANTHER" id="PTHR44196">
    <property type="entry name" value="DEHYDROGENASE/REDUCTASE SDR FAMILY MEMBER 7B"/>
    <property type="match status" value="1"/>
</dbReference>
<evidence type="ECO:0000256" key="2">
    <source>
        <dbReference type="ARBA" id="ARBA00023002"/>
    </source>
</evidence>
<dbReference type="OrthoDB" id="9775296at2"/>
<sequence length="260" mass="27402">MSNPDFSDQVVVVTGASGGVGAATAEELARRGASVVLAARRAGPLAEVAGRCGKQAHAVVADVTKRDDVQRIFDEAVAKFGRVDIWINNVGRGIGRSLLEITDDDVDAMIRDNMKSVLYGMQVVTPHLQARGTGAIVNVSSLLGRTPLPPRAAYAAAKAAMMSLSEAFRIELAGSHPNIRVVVVYPGRIATDFGHNALGERTRDGGKLPAEVLSVIGGATQTAEEVAQVLCDAALNSRGDVYTQPGVFARVREYLEKQPG</sequence>